<dbReference type="RefSeq" id="WP_011399607.1">
    <property type="nucleotide sequence ID" value="NC_007645.1"/>
</dbReference>
<dbReference type="HOGENOM" id="CLU_078597_0_0_6"/>
<keyword evidence="9" id="KW-0732">Signal</keyword>
<evidence type="ECO:0000256" key="2">
    <source>
        <dbReference type="ARBA" id="ARBA00022617"/>
    </source>
</evidence>
<dbReference type="EMBL" id="CP000155">
    <property type="protein sequence ID" value="ABC32548.1"/>
    <property type="molecule type" value="Genomic_DNA"/>
</dbReference>
<comment type="cofactor">
    <cofactor evidence="8">
        <name>heme c</name>
        <dbReference type="ChEBI" id="CHEBI:61717"/>
    </cofactor>
    <text evidence="8">Binds 1 heme c group covalently per subunit.</text>
</comment>
<evidence type="ECO:0000259" key="10">
    <source>
        <dbReference type="PROSITE" id="PS51007"/>
    </source>
</evidence>
<feature type="binding site" description="covalent" evidence="8">
    <location>
        <position position="51"/>
    </location>
    <ligand>
        <name>heme c</name>
        <dbReference type="ChEBI" id="CHEBI:61717"/>
    </ligand>
</feature>
<evidence type="ECO:0000256" key="6">
    <source>
        <dbReference type="ARBA" id="ARBA00023004"/>
    </source>
</evidence>
<evidence type="ECO:0000256" key="9">
    <source>
        <dbReference type="SAM" id="SignalP"/>
    </source>
</evidence>
<dbReference type="GO" id="GO:0046872">
    <property type="term" value="F:metal ion binding"/>
    <property type="evidence" value="ECO:0007669"/>
    <property type="project" value="UniProtKB-KW"/>
</dbReference>
<dbReference type="GO" id="GO:0020037">
    <property type="term" value="F:heme binding"/>
    <property type="evidence" value="ECO:0007669"/>
    <property type="project" value="InterPro"/>
</dbReference>
<dbReference type="InterPro" id="IPR036909">
    <property type="entry name" value="Cyt_c-like_dom_sf"/>
</dbReference>
<keyword evidence="4 8" id="KW-0479">Metal-binding</keyword>
<dbReference type="AlphaFoldDB" id="Q2S9X6"/>
<dbReference type="GO" id="GO:0016020">
    <property type="term" value="C:membrane"/>
    <property type="evidence" value="ECO:0007669"/>
    <property type="project" value="UniProtKB-SubCell"/>
</dbReference>
<keyword evidence="2 8" id="KW-0349">Heme</keyword>
<evidence type="ECO:0000313" key="11">
    <source>
        <dbReference type="EMBL" id="ABC32548.1"/>
    </source>
</evidence>
<dbReference type="KEGG" id="hch:HCH_05898"/>
<dbReference type="InterPro" id="IPR002326">
    <property type="entry name" value="Cyt_c1"/>
</dbReference>
<keyword evidence="6 8" id="KW-0408">Iron</keyword>
<reference evidence="11 12" key="1">
    <citation type="journal article" date="2005" name="Nucleic Acids Res.">
        <title>Genomic blueprint of Hahella chejuensis, a marine microbe producing an algicidal agent.</title>
        <authorList>
            <person name="Jeong H."/>
            <person name="Yim J.H."/>
            <person name="Lee C."/>
            <person name="Choi S.-H."/>
            <person name="Park Y.K."/>
            <person name="Yoon S.H."/>
            <person name="Hur C.-G."/>
            <person name="Kang H.-Y."/>
            <person name="Kim D."/>
            <person name="Lee H.H."/>
            <person name="Park K.H."/>
            <person name="Park S.-H."/>
            <person name="Park H.-S."/>
            <person name="Lee H.K."/>
            <person name="Oh T.K."/>
            <person name="Kim J.F."/>
        </authorList>
    </citation>
    <scope>NUCLEOTIDE SEQUENCE [LARGE SCALE GENOMIC DNA]</scope>
    <source>
        <strain evidence="11 12">KCTC 2396</strain>
    </source>
</reference>
<dbReference type="Gene3D" id="1.10.760.10">
    <property type="entry name" value="Cytochrome c-like domain"/>
    <property type="match status" value="1"/>
</dbReference>
<name>Q2S9X6_HAHCH</name>
<keyword evidence="3" id="KW-0812">Transmembrane</keyword>
<accession>Q2S9X6</accession>
<dbReference type="PANTHER" id="PTHR10266">
    <property type="entry name" value="CYTOCHROME C1"/>
    <property type="match status" value="1"/>
</dbReference>
<feature type="binding site" description="covalent" evidence="8">
    <location>
        <position position="55"/>
    </location>
    <ligand>
        <name>heme c</name>
        <dbReference type="ChEBI" id="CHEBI:61717"/>
    </ligand>
</feature>
<protein>
    <submittedName>
        <fullName evidence="11">Cytochrome c1</fullName>
    </submittedName>
</protein>
<evidence type="ECO:0000256" key="4">
    <source>
        <dbReference type="ARBA" id="ARBA00022723"/>
    </source>
</evidence>
<proteinExistence type="predicted"/>
<dbReference type="Pfam" id="PF02167">
    <property type="entry name" value="Cytochrom_C1"/>
    <property type="match status" value="1"/>
</dbReference>
<keyword evidence="7" id="KW-0472">Membrane</keyword>
<evidence type="ECO:0000313" key="12">
    <source>
        <dbReference type="Proteomes" id="UP000000238"/>
    </source>
</evidence>
<feature type="chain" id="PRO_5004215493" evidence="9">
    <location>
        <begin position="20"/>
        <end position="252"/>
    </location>
</feature>
<sequence>MKSILKVLLLSCVTSLAHAAGGGDVHLDHVDVDIRDKPSLQRGAAMFTNYCMGCHSLKYSRYERVADDIGIPHNLYEENLIFGDAKIGQLMDIAMAPSMAQGWFGAPPPDLTLVSRLRGPDWLYSYLRGFYKDESRPWGVNNVVFKDVGMPHVLVDLQGLCAEKPELGGKAGIDPLSGVVVGAPGCKSFATTGSMEPQEYDAAIRDMVNFLAYVGEPSRLESEEIAPYVLLFLVILFVPAYLLNREYWKDVH</sequence>
<keyword evidence="5" id="KW-1133">Transmembrane helix</keyword>
<evidence type="ECO:0000256" key="8">
    <source>
        <dbReference type="PIRSR" id="PIRSR602326-1"/>
    </source>
</evidence>
<dbReference type="eggNOG" id="COG2857">
    <property type="taxonomic scope" value="Bacteria"/>
</dbReference>
<gene>
    <name evidence="11" type="ordered locus">HCH_05898</name>
</gene>
<feature type="binding site" description="covalent" evidence="8">
    <location>
        <position position="54"/>
    </location>
    <ligand>
        <name>heme c</name>
        <dbReference type="ChEBI" id="CHEBI:61717"/>
    </ligand>
</feature>
<evidence type="ECO:0000256" key="3">
    <source>
        <dbReference type="ARBA" id="ARBA00022692"/>
    </source>
</evidence>
<keyword evidence="12" id="KW-1185">Reference proteome</keyword>
<dbReference type="GO" id="GO:0009055">
    <property type="term" value="F:electron transfer activity"/>
    <property type="evidence" value="ECO:0007669"/>
    <property type="project" value="InterPro"/>
</dbReference>
<dbReference type="PANTHER" id="PTHR10266:SF3">
    <property type="entry name" value="CYTOCHROME C1, HEME PROTEIN, MITOCHONDRIAL"/>
    <property type="match status" value="1"/>
</dbReference>
<organism evidence="11 12">
    <name type="scientific">Hahella chejuensis (strain KCTC 2396)</name>
    <dbReference type="NCBI Taxonomy" id="349521"/>
    <lineage>
        <taxon>Bacteria</taxon>
        <taxon>Pseudomonadati</taxon>
        <taxon>Pseudomonadota</taxon>
        <taxon>Gammaproteobacteria</taxon>
        <taxon>Oceanospirillales</taxon>
        <taxon>Hahellaceae</taxon>
        <taxon>Hahella</taxon>
    </lineage>
</organism>
<dbReference type="Proteomes" id="UP000000238">
    <property type="component" value="Chromosome"/>
</dbReference>
<feature type="signal peptide" evidence="9">
    <location>
        <begin position="1"/>
        <end position="19"/>
    </location>
</feature>
<evidence type="ECO:0000256" key="7">
    <source>
        <dbReference type="ARBA" id="ARBA00023136"/>
    </source>
</evidence>
<dbReference type="InterPro" id="IPR009056">
    <property type="entry name" value="Cyt_c-like_dom"/>
</dbReference>
<dbReference type="PROSITE" id="PS51007">
    <property type="entry name" value="CYTC"/>
    <property type="match status" value="1"/>
</dbReference>
<dbReference type="OrthoDB" id="9798864at2"/>
<dbReference type="SUPFAM" id="SSF46626">
    <property type="entry name" value="Cytochrome c"/>
    <property type="match status" value="1"/>
</dbReference>
<evidence type="ECO:0000256" key="1">
    <source>
        <dbReference type="ARBA" id="ARBA00004370"/>
    </source>
</evidence>
<comment type="subcellular location">
    <subcellularLocation>
        <location evidence="1">Membrane</location>
    </subcellularLocation>
</comment>
<dbReference type="STRING" id="349521.HCH_05898"/>
<evidence type="ECO:0000256" key="5">
    <source>
        <dbReference type="ARBA" id="ARBA00022989"/>
    </source>
</evidence>
<feature type="domain" description="Cytochrome c" evidence="10">
    <location>
        <begin position="38"/>
        <end position="218"/>
    </location>
</feature>